<dbReference type="GO" id="GO:0005737">
    <property type="term" value="C:cytoplasm"/>
    <property type="evidence" value="ECO:0007669"/>
    <property type="project" value="UniProtKB-SubCell"/>
</dbReference>
<feature type="binding site" evidence="3">
    <location>
        <position position="233"/>
    </location>
    <ligand>
        <name>Zn(2+)</name>
        <dbReference type="ChEBI" id="CHEBI:29105"/>
    </ligand>
</feature>
<dbReference type="InterPro" id="IPR027417">
    <property type="entry name" value="P-loop_NTPase"/>
</dbReference>
<keyword evidence="1 3" id="KW-0547">Nucleotide-binding</keyword>
<keyword evidence="3" id="KW-0694">RNA-binding</keyword>
<protein>
    <recommendedName>
        <fullName evidence="3">Small ribosomal subunit biogenesis GTPase RsgA</fullName>
        <ecNumber evidence="3">3.6.1.-</ecNumber>
    </recommendedName>
</protein>
<dbReference type="Pfam" id="PF03193">
    <property type="entry name" value="RsgA_GTPase"/>
    <property type="match status" value="1"/>
</dbReference>
<accession>A0A1G5SAF2</accession>
<reference evidence="6 7" key="1">
    <citation type="submission" date="2016-10" db="EMBL/GenBank/DDBJ databases">
        <authorList>
            <person name="de Groot N.N."/>
        </authorList>
    </citation>
    <scope>NUCLEOTIDE SEQUENCE [LARGE SCALE GENOMIC DNA]</scope>
    <source>
        <strain evidence="6">1</strain>
    </source>
</reference>
<evidence type="ECO:0000256" key="1">
    <source>
        <dbReference type="ARBA" id="ARBA00022741"/>
    </source>
</evidence>
<dbReference type="EC" id="3.6.1.-" evidence="3"/>
<keyword evidence="3" id="KW-0963">Cytoplasm</keyword>
<keyword evidence="3" id="KW-0690">Ribosome biogenesis</keyword>
<dbReference type="InterPro" id="IPR004881">
    <property type="entry name" value="Ribosome_biogen_GTPase_RsgA"/>
</dbReference>
<dbReference type="InterPro" id="IPR010914">
    <property type="entry name" value="RsgA_GTPase_dom"/>
</dbReference>
<organism evidence="6 7">
    <name type="scientific">Nitrosomonas mobilis</name>
    <dbReference type="NCBI Taxonomy" id="51642"/>
    <lineage>
        <taxon>Bacteria</taxon>
        <taxon>Pseudomonadati</taxon>
        <taxon>Pseudomonadota</taxon>
        <taxon>Betaproteobacteria</taxon>
        <taxon>Nitrosomonadales</taxon>
        <taxon>Nitrosomonadaceae</taxon>
        <taxon>Nitrosomonas</taxon>
    </lineage>
</organism>
<evidence type="ECO:0000256" key="3">
    <source>
        <dbReference type="HAMAP-Rule" id="MF_01820"/>
    </source>
</evidence>
<dbReference type="Gene3D" id="3.40.50.300">
    <property type="entry name" value="P-loop containing nucleotide triphosphate hydrolases"/>
    <property type="match status" value="1"/>
</dbReference>
<dbReference type="OrthoDB" id="9809485at2"/>
<dbReference type="GO" id="GO:0019843">
    <property type="term" value="F:rRNA binding"/>
    <property type="evidence" value="ECO:0007669"/>
    <property type="project" value="UniProtKB-KW"/>
</dbReference>
<keyword evidence="3" id="KW-0479">Metal-binding</keyword>
<dbReference type="HAMAP" id="MF_01820">
    <property type="entry name" value="GTPase_RsgA"/>
    <property type="match status" value="1"/>
</dbReference>
<sequence length="263" mass="29772">MRGKKHDATCGDQVEFFPVAIDQGVIETILPRTTLFYRCNSFREKLIAANVTQLVYVLAAEPSFNLELLDRCLIAAQYQKIRPLIVLNKTDLDKSTQKAAQYLQLYQKLDYPVLAISAKKNAQPLIPYLLNHTSLFAGQSGMGKSTLLNEIIPKARQSTAEISTALDSGRHTTTHTRLFHLNEVSHIIDSPGFQEFGLQQMDLAALAWGFIEFRTFLGKCQFRNCRHFNEPRCALQEAMRNGSIESRRMASYQRLAESLDSRA</sequence>
<evidence type="ECO:0000259" key="4">
    <source>
        <dbReference type="PROSITE" id="PS50936"/>
    </source>
</evidence>
<evidence type="ECO:0000259" key="5">
    <source>
        <dbReference type="PROSITE" id="PS51721"/>
    </source>
</evidence>
<dbReference type="STRING" id="51642.NSMM_1080016"/>
<keyword evidence="7" id="KW-1185">Reference proteome</keyword>
<comment type="similarity">
    <text evidence="3">Belongs to the TRAFAC class YlqF/YawG GTPase family. RsgA subfamily.</text>
</comment>
<dbReference type="PROSITE" id="PS50936">
    <property type="entry name" value="ENGC_GTPASE"/>
    <property type="match status" value="1"/>
</dbReference>
<keyword evidence="3 6" id="KW-0378">Hydrolase</keyword>
<comment type="subcellular location">
    <subcellularLocation>
        <location evidence="3">Cytoplasm</location>
    </subcellularLocation>
</comment>
<keyword evidence="3" id="KW-0862">Zinc</keyword>
<feature type="binding site" evidence="3">
    <location>
        <begin position="138"/>
        <end position="146"/>
    </location>
    <ligand>
        <name>GTP</name>
        <dbReference type="ChEBI" id="CHEBI:37565"/>
    </ligand>
</feature>
<dbReference type="GO" id="GO:0005525">
    <property type="term" value="F:GTP binding"/>
    <property type="evidence" value="ECO:0007669"/>
    <property type="project" value="UniProtKB-UniRule"/>
</dbReference>
<feature type="domain" description="CP-type G" evidence="5">
    <location>
        <begin position="39"/>
        <end position="196"/>
    </location>
</feature>
<gene>
    <name evidence="3 6" type="primary">rsgA</name>
    <name evidence="6" type="ORF">NSMM_1080016</name>
</gene>
<evidence type="ECO:0000313" key="7">
    <source>
        <dbReference type="Proteomes" id="UP000198729"/>
    </source>
</evidence>
<dbReference type="SUPFAM" id="SSF52540">
    <property type="entry name" value="P-loop containing nucleoside triphosphate hydrolases"/>
    <property type="match status" value="1"/>
</dbReference>
<dbReference type="Gene3D" id="1.10.40.50">
    <property type="entry name" value="Probable gtpase engc, domain 3"/>
    <property type="match status" value="1"/>
</dbReference>
<comment type="subunit">
    <text evidence="3">Monomer. Associates with 30S ribosomal subunit, binds 16S rRNA.</text>
</comment>
<feature type="domain" description="EngC GTPase" evidence="4">
    <location>
        <begin position="49"/>
        <end position="194"/>
    </location>
</feature>
<dbReference type="PANTHER" id="PTHR32120">
    <property type="entry name" value="SMALL RIBOSOMAL SUBUNIT BIOGENESIS GTPASE RSGA"/>
    <property type="match status" value="1"/>
</dbReference>
<dbReference type="CDD" id="cd01854">
    <property type="entry name" value="YjeQ_EngC"/>
    <property type="match status" value="1"/>
</dbReference>
<comment type="cofactor">
    <cofactor evidence="3">
        <name>Zn(2+)</name>
        <dbReference type="ChEBI" id="CHEBI:29105"/>
    </cofactor>
    <text evidence="3">Binds 1 zinc ion per subunit.</text>
</comment>
<name>A0A1G5SAF2_9PROT</name>
<feature type="binding site" evidence="3">
    <location>
        <position position="220"/>
    </location>
    <ligand>
        <name>Zn(2+)</name>
        <dbReference type="ChEBI" id="CHEBI:29105"/>
    </ligand>
</feature>
<dbReference type="PROSITE" id="PS51721">
    <property type="entry name" value="G_CP"/>
    <property type="match status" value="1"/>
</dbReference>
<dbReference type="InterPro" id="IPR030378">
    <property type="entry name" value="G_CP_dom"/>
</dbReference>
<proteinExistence type="inferred from homology"/>
<dbReference type="AlphaFoldDB" id="A0A1G5SAF2"/>
<feature type="binding site" evidence="3">
    <location>
        <position position="227"/>
    </location>
    <ligand>
        <name>Zn(2+)</name>
        <dbReference type="ChEBI" id="CHEBI:29105"/>
    </ligand>
</feature>
<dbReference type="Proteomes" id="UP000198729">
    <property type="component" value="Unassembled WGS sequence"/>
</dbReference>
<dbReference type="PANTHER" id="PTHR32120:SF11">
    <property type="entry name" value="SMALL RIBOSOMAL SUBUNIT BIOGENESIS GTPASE RSGA 1, MITOCHONDRIAL-RELATED"/>
    <property type="match status" value="1"/>
</dbReference>
<dbReference type="EMBL" id="FMWO01000011">
    <property type="protein sequence ID" value="SCZ84166.1"/>
    <property type="molecule type" value="Genomic_DNA"/>
</dbReference>
<evidence type="ECO:0000313" key="6">
    <source>
        <dbReference type="EMBL" id="SCZ84166.1"/>
    </source>
</evidence>
<dbReference type="NCBIfam" id="TIGR00157">
    <property type="entry name" value="ribosome small subunit-dependent GTPase A"/>
    <property type="match status" value="1"/>
</dbReference>
<keyword evidence="3" id="KW-0699">rRNA-binding</keyword>
<feature type="binding site" evidence="3">
    <location>
        <position position="225"/>
    </location>
    <ligand>
        <name>Zn(2+)</name>
        <dbReference type="ChEBI" id="CHEBI:29105"/>
    </ligand>
</feature>
<dbReference type="GO" id="GO:0003924">
    <property type="term" value="F:GTPase activity"/>
    <property type="evidence" value="ECO:0007669"/>
    <property type="project" value="UniProtKB-UniRule"/>
</dbReference>
<evidence type="ECO:0000256" key="2">
    <source>
        <dbReference type="ARBA" id="ARBA00023134"/>
    </source>
</evidence>
<dbReference type="GO" id="GO:0046872">
    <property type="term" value="F:metal ion binding"/>
    <property type="evidence" value="ECO:0007669"/>
    <property type="project" value="UniProtKB-KW"/>
</dbReference>
<keyword evidence="2 3" id="KW-0342">GTP-binding</keyword>
<feature type="binding site" evidence="3">
    <location>
        <begin position="88"/>
        <end position="91"/>
    </location>
    <ligand>
        <name>GTP</name>
        <dbReference type="ChEBI" id="CHEBI:37565"/>
    </ligand>
</feature>
<comment type="function">
    <text evidence="3">One of several proteins that assist in the late maturation steps of the functional core of the 30S ribosomal subunit. Helps release RbfA from mature subunits. May play a role in the assembly of ribosomal proteins into the subunit. Circularly permuted GTPase that catalyzes slow GTP hydrolysis, GTPase activity is stimulated by the 30S ribosomal subunit.</text>
</comment>
<dbReference type="GO" id="GO:0042274">
    <property type="term" value="P:ribosomal small subunit biogenesis"/>
    <property type="evidence" value="ECO:0007669"/>
    <property type="project" value="UniProtKB-UniRule"/>
</dbReference>